<reference evidence="2 3" key="1">
    <citation type="journal article" date="2016" name="Front. Microbiol.">
        <title>Genome and transcriptome sequences reveal the specific parasitism of the nematophagous Purpureocillium lilacinum 36-1.</title>
        <authorList>
            <person name="Xie J."/>
            <person name="Li S."/>
            <person name="Mo C."/>
            <person name="Xiao X."/>
            <person name="Peng D."/>
            <person name="Wang G."/>
            <person name="Xiao Y."/>
        </authorList>
    </citation>
    <scope>NUCLEOTIDE SEQUENCE [LARGE SCALE GENOMIC DNA]</scope>
    <source>
        <strain evidence="2 3">36-1</strain>
    </source>
</reference>
<evidence type="ECO:0000313" key="2">
    <source>
        <dbReference type="EMBL" id="PWI73451.1"/>
    </source>
</evidence>
<feature type="compositionally biased region" description="Low complexity" evidence="1">
    <location>
        <begin position="51"/>
        <end position="71"/>
    </location>
</feature>
<dbReference type="EMBL" id="LCWV01000004">
    <property type="protein sequence ID" value="PWI73451.1"/>
    <property type="molecule type" value="Genomic_DNA"/>
</dbReference>
<evidence type="ECO:0000313" key="3">
    <source>
        <dbReference type="Proteomes" id="UP000245956"/>
    </source>
</evidence>
<proteinExistence type="predicted"/>
<sequence>MRFNACISPGAARKRDVFRGQSAARLFRSGRFHMSPPKVGPAPPRAGYPIPGAGSNPAAGRARARRAPGSSVAVGSLNVTSPRCENAVGGQRSGAPQRVRPDRAEGAGGSRRLASPEYLMPTRNRLLRAKLPFRSRPSSSSPFVHQPLAPGRSNSTASAISNAPPRSGPFVGDTAGLPRRISYPAGNIRTRSMGCSGSTPRGKPLLVSLALPRPSAAVACGSTILLVVGSSGGKEREAEDCKGTLHFGVDTVARLVLKNGNQDATASCFNTPAQNVYGVVGSASSRHAANRLPHPFPCAGRCVTMMNATLTTIPHGNAEAGSREPLLLSALYTYGIRHDNSVRQPNRDHY</sequence>
<organism evidence="2 3">
    <name type="scientific">Purpureocillium lilacinum</name>
    <name type="common">Paecilomyces lilacinus</name>
    <dbReference type="NCBI Taxonomy" id="33203"/>
    <lineage>
        <taxon>Eukaryota</taxon>
        <taxon>Fungi</taxon>
        <taxon>Dikarya</taxon>
        <taxon>Ascomycota</taxon>
        <taxon>Pezizomycotina</taxon>
        <taxon>Sordariomycetes</taxon>
        <taxon>Hypocreomycetidae</taxon>
        <taxon>Hypocreales</taxon>
        <taxon>Ophiocordycipitaceae</taxon>
        <taxon>Purpureocillium</taxon>
    </lineage>
</organism>
<gene>
    <name evidence="2" type="ORF">PCL_08727</name>
</gene>
<feature type="compositionally biased region" description="Low complexity" evidence="1">
    <location>
        <begin position="134"/>
        <end position="143"/>
    </location>
</feature>
<evidence type="ECO:0000256" key="1">
    <source>
        <dbReference type="SAM" id="MobiDB-lite"/>
    </source>
</evidence>
<feature type="compositionally biased region" description="Polar residues" evidence="1">
    <location>
        <begin position="152"/>
        <end position="161"/>
    </location>
</feature>
<accession>A0A2U3EG16</accession>
<feature type="region of interest" description="Disordered" evidence="1">
    <location>
        <begin position="134"/>
        <end position="176"/>
    </location>
</feature>
<name>A0A2U3EG16_PURLI</name>
<dbReference type="AlphaFoldDB" id="A0A2U3EG16"/>
<protein>
    <submittedName>
        <fullName evidence="2">Uncharacterized protein</fullName>
    </submittedName>
</protein>
<dbReference type="Proteomes" id="UP000245956">
    <property type="component" value="Unassembled WGS sequence"/>
</dbReference>
<comment type="caution">
    <text evidence="2">The sequence shown here is derived from an EMBL/GenBank/DDBJ whole genome shotgun (WGS) entry which is preliminary data.</text>
</comment>
<feature type="region of interest" description="Disordered" evidence="1">
    <location>
        <begin position="30"/>
        <end position="114"/>
    </location>
</feature>